<dbReference type="Gene3D" id="2.60.120.230">
    <property type="match status" value="1"/>
</dbReference>
<dbReference type="RefSeq" id="WP_346758982.1">
    <property type="nucleotide sequence ID" value="NZ_JAUJEB010000003.1"/>
</dbReference>
<organism evidence="3 4">
    <name type="scientific">Agaribacillus aureus</name>
    <dbReference type="NCBI Taxonomy" id="3051825"/>
    <lineage>
        <taxon>Bacteria</taxon>
        <taxon>Pseudomonadati</taxon>
        <taxon>Bacteroidota</taxon>
        <taxon>Cytophagia</taxon>
        <taxon>Cytophagales</taxon>
        <taxon>Splendidivirgaceae</taxon>
        <taxon>Agaribacillus</taxon>
    </lineage>
</organism>
<evidence type="ECO:0000313" key="3">
    <source>
        <dbReference type="EMBL" id="MDN5213645.1"/>
    </source>
</evidence>
<dbReference type="InterPro" id="IPR015197">
    <property type="entry name" value="PngaseF_C"/>
</dbReference>
<dbReference type="SUPFAM" id="SSF49742">
    <property type="entry name" value="PHM/PNGase F"/>
    <property type="match status" value="1"/>
</dbReference>
<protein>
    <submittedName>
        <fullName evidence="3">PNGase F N-terminal domain-containing protein</fullName>
    </submittedName>
</protein>
<evidence type="ECO:0000256" key="1">
    <source>
        <dbReference type="ARBA" id="ARBA00023157"/>
    </source>
</evidence>
<accession>A0ABT8L7A6</accession>
<keyword evidence="1" id="KW-1015">Disulfide bond</keyword>
<evidence type="ECO:0000313" key="4">
    <source>
        <dbReference type="Proteomes" id="UP001172083"/>
    </source>
</evidence>
<dbReference type="Pfam" id="PF09113">
    <property type="entry name" value="N-glycanase_C"/>
    <property type="match status" value="1"/>
</dbReference>
<comment type="caution">
    <text evidence="3">The sequence shown here is derived from an EMBL/GenBank/DDBJ whole genome shotgun (WGS) entry which is preliminary data.</text>
</comment>
<proteinExistence type="predicted"/>
<dbReference type="SMART" id="SM01290">
    <property type="entry name" value="N-glycanase_N"/>
    <property type="match status" value="1"/>
</dbReference>
<dbReference type="EMBL" id="JAUJEB010000003">
    <property type="protein sequence ID" value="MDN5213645.1"/>
    <property type="molecule type" value="Genomic_DNA"/>
</dbReference>
<sequence length="561" mass="63330">MKKRHLLMIGFVFAFTLLYDLAQGQKKNRKNAAEIVYTYKNNGKEIKGRSLKVLYKDGIVAYLPFKEDEKERRFVDYNNEVIIQKLATSQGKYVLKKGFQELSQPELLNDTDEILGYKCKKARFSIRSNNIEVWYTNDPAIKASPSQSLVAGLGLILKMVRNGNFETIASDITFRKVNDEELNYRLDDAIEVNDASYRRKQIDARYRTIEIFNREKINFGDDITNPNEVIDDVVYRYSKGTVVLKKIRLPKWTGQHVHAEVSAWSEGDAYDRTGSLFIIPTQSDTNFLQAFQDGIDRVPVFEDNQGKKYQGVVATDDYLPPLELMRFFTSFGAGHFNSEVQIEGYPWADSIVYRQEITDVIAGAGEEVWIGAFIGNYAKNGHRLSLNLKYYPSFGQQDGKKTWVQPIFNTLNIMEMSGQSYGQMFLKDSLEVTVNIPEGLKNLQLRYIATGHGGWGGGDEFNPKLNEIFVDNELVYSFIPWRNDCATFRLSNPASGNFGNGLSSSDLSRSNWCPGTATVPVNIPLNLPPGKHTFRIAIPMGAPEGSSASSWNVSGTLIGDL</sequence>
<dbReference type="Gene3D" id="2.60.120.1570">
    <property type="entry name" value="Peptide-N-glycosidase F, N-terminal domain"/>
    <property type="match status" value="1"/>
</dbReference>
<dbReference type="InterPro" id="IPR014784">
    <property type="entry name" value="Cu2_ascorb_mOase-like_C"/>
</dbReference>
<reference evidence="3" key="1">
    <citation type="submission" date="2023-06" db="EMBL/GenBank/DDBJ databases">
        <title>Genomic of Agaribacillus aureum.</title>
        <authorList>
            <person name="Wang G."/>
        </authorList>
    </citation>
    <scope>NUCLEOTIDE SEQUENCE</scope>
    <source>
        <strain evidence="3">BMA12</strain>
    </source>
</reference>
<dbReference type="InterPro" id="IPR015196">
    <property type="entry name" value="PngaseF_N"/>
</dbReference>
<name>A0ABT8L7A6_9BACT</name>
<gene>
    <name evidence="3" type="ORF">QQ020_16355</name>
</gene>
<dbReference type="InterPro" id="IPR008977">
    <property type="entry name" value="PHM/PNGase_F_dom_sf"/>
</dbReference>
<keyword evidence="4" id="KW-1185">Reference proteome</keyword>
<feature type="domain" description="Peptide-N-glycosidase F N-terminal" evidence="2">
    <location>
        <begin position="208"/>
        <end position="390"/>
    </location>
</feature>
<dbReference type="InterPro" id="IPR043022">
    <property type="entry name" value="PngaseF_N_sf"/>
</dbReference>
<dbReference type="Proteomes" id="UP001172083">
    <property type="component" value="Unassembled WGS sequence"/>
</dbReference>
<dbReference type="Pfam" id="PF09112">
    <property type="entry name" value="N-glycanase_N"/>
    <property type="match status" value="1"/>
</dbReference>
<dbReference type="Pfam" id="PF22252">
    <property type="entry name" value="PNGase_F-II_N"/>
    <property type="match status" value="1"/>
</dbReference>
<evidence type="ECO:0000259" key="2">
    <source>
        <dbReference type="SMART" id="SM01290"/>
    </source>
</evidence>